<dbReference type="SUPFAM" id="SSF48264">
    <property type="entry name" value="Cytochrome P450"/>
    <property type="match status" value="1"/>
</dbReference>
<comment type="similarity">
    <text evidence="6">Belongs to the cytochrome P450 family.</text>
</comment>
<proteinExistence type="inferred from homology"/>
<keyword evidence="5 6" id="KW-0349">Heme</keyword>
<dbReference type="Pfam" id="PF00067">
    <property type="entry name" value="p450"/>
    <property type="match status" value="1"/>
</dbReference>
<dbReference type="Proteomes" id="UP000054342">
    <property type="component" value="Unassembled WGS sequence"/>
</dbReference>
<dbReference type="PROSITE" id="PS00086">
    <property type="entry name" value="CYTOCHROME_P450"/>
    <property type="match status" value="1"/>
</dbReference>
<dbReference type="Gene3D" id="1.10.630.10">
    <property type="entry name" value="Cytochrome P450"/>
    <property type="match status" value="1"/>
</dbReference>
<keyword evidence="3 6" id="KW-0560">Oxidoreductase</keyword>
<dbReference type="InterPro" id="IPR002401">
    <property type="entry name" value="Cyt_P450_E_grp-I"/>
</dbReference>
<dbReference type="GO" id="GO:0016705">
    <property type="term" value="F:oxidoreductase activity, acting on paired donors, with incorporation or reduction of molecular oxygen"/>
    <property type="evidence" value="ECO:0007669"/>
    <property type="project" value="InterPro"/>
</dbReference>
<dbReference type="GO" id="GO:0004497">
    <property type="term" value="F:monooxygenase activity"/>
    <property type="evidence" value="ECO:0007669"/>
    <property type="project" value="UniProtKB-KW"/>
</dbReference>
<evidence type="ECO:0000256" key="6">
    <source>
        <dbReference type="RuleBase" id="RU000461"/>
    </source>
</evidence>
<dbReference type="GO" id="GO:0005506">
    <property type="term" value="F:iron ion binding"/>
    <property type="evidence" value="ECO:0007669"/>
    <property type="project" value="InterPro"/>
</dbReference>
<sequence>MAMHVWAWIGLQLFSTWILYFVAQVIYRLTYHPLARFPGPRLAAITMMYAGSYDLPFASSFCKELPRLHDEYGPIVRIRPNELHIRDMDSFREVYRPGTPFKKYPGFYNAYVIDGSFFNIHETKAVRHIKDMYSPHFSRAAIQKLEGSIHEKIHKLLDALHKASQARKVVDLTLAFKCLTADVVMEYCYQKNFGALDATDFRFKVIEDMEGLFGTASYTWYFPDLFNLLCRILERAPISMTGTIAKPLAASFEIYKVRRSKISKRIVTLQKTTPDPSMPSIFQTALLPEQKNGRSAPVLKELTADALVFFGAGTDTTAHALTTGTWFLLKNPTILARLRKELCNAIVDVDSATILSWIELEKLPFLRAIIKESLRLSFGVPGRLPRVVPGNGAVFCGQQIPPNTVISHSAYAYHMSDHYFPEAKSFKPDRWLDSESLETEKCLLSFSAGSRGCLGIK</sequence>
<dbReference type="PRINTS" id="PR00463">
    <property type="entry name" value="EP450I"/>
</dbReference>
<dbReference type="InterPro" id="IPR001128">
    <property type="entry name" value="Cyt_P450"/>
</dbReference>
<accession>A0A0D2F0W8</accession>
<evidence type="ECO:0000256" key="1">
    <source>
        <dbReference type="ARBA" id="ARBA00001971"/>
    </source>
</evidence>
<gene>
    <name evidence="8" type="ORF">PV05_00762</name>
</gene>
<evidence type="ECO:0000313" key="9">
    <source>
        <dbReference type="Proteomes" id="UP000054342"/>
    </source>
</evidence>
<dbReference type="GeneID" id="25322670"/>
<dbReference type="GO" id="GO:0020037">
    <property type="term" value="F:heme binding"/>
    <property type="evidence" value="ECO:0007669"/>
    <property type="project" value="InterPro"/>
</dbReference>
<organism evidence="8 9">
    <name type="scientific">Exophiala xenobiotica</name>
    <dbReference type="NCBI Taxonomy" id="348802"/>
    <lineage>
        <taxon>Eukaryota</taxon>
        <taxon>Fungi</taxon>
        <taxon>Dikarya</taxon>
        <taxon>Ascomycota</taxon>
        <taxon>Pezizomycotina</taxon>
        <taxon>Eurotiomycetes</taxon>
        <taxon>Chaetothyriomycetidae</taxon>
        <taxon>Chaetothyriales</taxon>
        <taxon>Herpotrichiellaceae</taxon>
        <taxon>Exophiala</taxon>
    </lineage>
</organism>
<keyword evidence="9" id="KW-1185">Reference proteome</keyword>
<reference evidence="8 9" key="1">
    <citation type="submission" date="2015-01" db="EMBL/GenBank/DDBJ databases">
        <title>The Genome Sequence of Exophiala xenobiotica CBS118157.</title>
        <authorList>
            <consortium name="The Broad Institute Genomics Platform"/>
            <person name="Cuomo C."/>
            <person name="de Hoog S."/>
            <person name="Gorbushina A."/>
            <person name="Stielow B."/>
            <person name="Teixiera M."/>
            <person name="Abouelleil A."/>
            <person name="Chapman S.B."/>
            <person name="Priest M."/>
            <person name="Young S.K."/>
            <person name="Wortman J."/>
            <person name="Nusbaum C."/>
            <person name="Birren B."/>
        </authorList>
    </citation>
    <scope>NUCLEOTIDE SEQUENCE [LARGE SCALE GENOMIC DNA]</scope>
    <source>
        <strain evidence="8 9">CBS 118157</strain>
    </source>
</reference>
<dbReference type="EMBL" id="KN847317">
    <property type="protein sequence ID" value="KIW60555.1"/>
    <property type="molecule type" value="Genomic_DNA"/>
</dbReference>
<name>A0A0D2F0W8_9EURO</name>
<keyword evidence="7" id="KW-0812">Transmembrane</keyword>
<dbReference type="InterPro" id="IPR050121">
    <property type="entry name" value="Cytochrome_P450_monoxygenase"/>
</dbReference>
<dbReference type="PANTHER" id="PTHR24305">
    <property type="entry name" value="CYTOCHROME P450"/>
    <property type="match status" value="1"/>
</dbReference>
<dbReference type="HOGENOM" id="CLU_001570_14_4_1"/>
<evidence type="ECO:0000256" key="5">
    <source>
        <dbReference type="PIRSR" id="PIRSR602401-1"/>
    </source>
</evidence>
<dbReference type="CDD" id="cd11062">
    <property type="entry name" value="CYP58-like"/>
    <property type="match status" value="1"/>
</dbReference>
<feature type="transmembrane region" description="Helical" evidence="7">
    <location>
        <begin position="6"/>
        <end position="27"/>
    </location>
</feature>
<dbReference type="PRINTS" id="PR00385">
    <property type="entry name" value="P450"/>
</dbReference>
<dbReference type="AlphaFoldDB" id="A0A0D2F0W8"/>
<keyword evidence="2 5" id="KW-0479">Metal-binding</keyword>
<dbReference type="STRING" id="348802.A0A0D2F0W8"/>
<keyword evidence="7" id="KW-0472">Membrane</keyword>
<protein>
    <recommendedName>
        <fullName evidence="10">Cytochrome P450</fullName>
    </recommendedName>
</protein>
<dbReference type="OrthoDB" id="4113639at2759"/>
<evidence type="ECO:0008006" key="10">
    <source>
        <dbReference type="Google" id="ProtNLM"/>
    </source>
</evidence>
<evidence type="ECO:0000256" key="2">
    <source>
        <dbReference type="ARBA" id="ARBA00022723"/>
    </source>
</evidence>
<evidence type="ECO:0000256" key="3">
    <source>
        <dbReference type="ARBA" id="ARBA00023002"/>
    </source>
</evidence>
<dbReference type="PANTHER" id="PTHR24305:SF152">
    <property type="entry name" value="P450, PUTATIVE (EUROFUNG)-RELATED"/>
    <property type="match status" value="1"/>
</dbReference>
<evidence type="ECO:0000256" key="4">
    <source>
        <dbReference type="ARBA" id="ARBA00023004"/>
    </source>
</evidence>
<comment type="cofactor">
    <cofactor evidence="1 5">
        <name>heme</name>
        <dbReference type="ChEBI" id="CHEBI:30413"/>
    </cofactor>
</comment>
<keyword evidence="6" id="KW-0503">Monooxygenase</keyword>
<evidence type="ECO:0000256" key="7">
    <source>
        <dbReference type="SAM" id="Phobius"/>
    </source>
</evidence>
<feature type="binding site" description="axial binding residue" evidence="5">
    <location>
        <position position="453"/>
    </location>
    <ligand>
        <name>heme</name>
        <dbReference type="ChEBI" id="CHEBI:30413"/>
    </ligand>
    <ligandPart>
        <name>Fe</name>
        <dbReference type="ChEBI" id="CHEBI:18248"/>
    </ligandPart>
</feature>
<keyword evidence="7" id="KW-1133">Transmembrane helix</keyword>
<dbReference type="InterPro" id="IPR036396">
    <property type="entry name" value="Cyt_P450_sf"/>
</dbReference>
<dbReference type="RefSeq" id="XP_013321139.1">
    <property type="nucleotide sequence ID" value="XM_013465685.1"/>
</dbReference>
<dbReference type="InterPro" id="IPR017972">
    <property type="entry name" value="Cyt_P450_CS"/>
</dbReference>
<keyword evidence="4 5" id="KW-0408">Iron</keyword>
<evidence type="ECO:0000313" key="8">
    <source>
        <dbReference type="EMBL" id="KIW60555.1"/>
    </source>
</evidence>